<proteinExistence type="predicted"/>
<dbReference type="CDD" id="cd22249">
    <property type="entry name" value="UDM1_RNF168_RNF169-like"/>
    <property type="match status" value="1"/>
</dbReference>
<accession>A0A6A6EQL5</accession>
<feature type="region of interest" description="Disordered" evidence="1">
    <location>
        <begin position="619"/>
        <end position="733"/>
    </location>
</feature>
<feature type="compositionally biased region" description="Polar residues" evidence="1">
    <location>
        <begin position="133"/>
        <end position="144"/>
    </location>
</feature>
<dbReference type="PANTHER" id="PTHR24216">
    <property type="entry name" value="PAXILLIN-RELATED"/>
    <property type="match status" value="1"/>
</dbReference>
<sequence>MTTIHHSPPPGTTPFAIYEDPEDQEPPSPSEAYEGDTSFNSEISSLLGADEPIPSIEHEHESEDDPEPYNSSYTSRHSNFSSTPSRRVSGVTTTSLISSLPSELSITSKPIPPPGNGLDSRYTPKKERPPFRNPSSVRAMQMASSPPFAAFENPRDRLKGPYKLTTPCRSGRSDTPVSASGSRRAGSHRGSHRDSQAHVQQSPRPTPTPQQHYPLVLLHVTILPLQMPYAHDVMAKAMPDWLLENYKLLEGNLKDIVLMRRGLLIPHPREEYDVLEERILESLELKTPRLLKCGHFVGSENESEEHTEDEDEKGSVADDVSGRGSSMSGGTITVDDENEWKYLTPEADDASICTDCHRQVKRPGKGIGIGRKRWDIKIYAANGLMRAGAWSAAWSEMERCDVEITPWIPEDVRKAVEKKVEEDREAEKQRQIQEAEIQRRVDEEGARIKKIEDEAEEKQRLEEAELQRKLEEEEALEAQALADAAARFRLLEEKLEKEQQSRSTPHPPPLRNQSRGRPRPSSPHRAVNEIPLGTVLRNYILLLAQDQRNIAIIALSVFVVFLSMHMGPRTPSMDLPSPSLPNTVPGDHLPDPVSSVVITTTATTTATSISTLIVTQVEHQADNSQETSIPPTIETPLGAEDPSPANPVHSTVSLSQSKDASATSAYSNNVSHPPSSSPTSLSPPSSSLSASIISQEALSISSSAAPSPQPSSDTALPISKPSNPDSDRSESDA</sequence>
<dbReference type="OrthoDB" id="5369448at2759"/>
<feature type="compositionally biased region" description="Low complexity" evidence="1">
    <location>
        <begin position="92"/>
        <end position="108"/>
    </location>
</feature>
<dbReference type="Proteomes" id="UP000800200">
    <property type="component" value="Unassembled WGS sequence"/>
</dbReference>
<feature type="region of interest" description="Disordered" evidence="1">
    <location>
        <begin position="299"/>
        <end position="339"/>
    </location>
</feature>
<evidence type="ECO:0000313" key="2">
    <source>
        <dbReference type="EMBL" id="KAF2194477.1"/>
    </source>
</evidence>
<feature type="region of interest" description="Disordered" evidence="1">
    <location>
        <begin position="1"/>
        <end position="211"/>
    </location>
</feature>
<evidence type="ECO:0000256" key="1">
    <source>
        <dbReference type="SAM" id="MobiDB-lite"/>
    </source>
</evidence>
<feature type="compositionally biased region" description="Acidic residues" evidence="1">
    <location>
        <begin position="301"/>
        <end position="312"/>
    </location>
</feature>
<feature type="compositionally biased region" description="Polar residues" evidence="1">
    <location>
        <begin position="69"/>
        <end position="86"/>
    </location>
</feature>
<protein>
    <recommendedName>
        <fullName evidence="4">Pathway-specific nitrogen regulator</fullName>
    </recommendedName>
</protein>
<dbReference type="AlphaFoldDB" id="A0A6A6EQL5"/>
<gene>
    <name evidence="2" type="ORF">K469DRAFT_734353</name>
</gene>
<evidence type="ECO:0000313" key="3">
    <source>
        <dbReference type="Proteomes" id="UP000800200"/>
    </source>
</evidence>
<dbReference type="PANTHER" id="PTHR24216:SF8">
    <property type="entry name" value="PAXILLIN, ISOFORM F"/>
    <property type="match status" value="1"/>
</dbReference>
<feature type="compositionally biased region" description="Low complexity" evidence="1">
    <location>
        <begin position="671"/>
        <end position="712"/>
    </location>
</feature>
<name>A0A6A6EQL5_9PEZI</name>
<feature type="region of interest" description="Disordered" evidence="1">
    <location>
        <begin position="495"/>
        <end position="526"/>
    </location>
</feature>
<evidence type="ECO:0008006" key="4">
    <source>
        <dbReference type="Google" id="ProtNLM"/>
    </source>
</evidence>
<organism evidence="2 3">
    <name type="scientific">Zopfia rhizophila CBS 207.26</name>
    <dbReference type="NCBI Taxonomy" id="1314779"/>
    <lineage>
        <taxon>Eukaryota</taxon>
        <taxon>Fungi</taxon>
        <taxon>Dikarya</taxon>
        <taxon>Ascomycota</taxon>
        <taxon>Pezizomycotina</taxon>
        <taxon>Dothideomycetes</taxon>
        <taxon>Dothideomycetes incertae sedis</taxon>
        <taxon>Zopfiaceae</taxon>
        <taxon>Zopfia</taxon>
    </lineage>
</organism>
<keyword evidence="3" id="KW-1185">Reference proteome</keyword>
<reference evidence="2" key="1">
    <citation type="journal article" date="2020" name="Stud. Mycol.">
        <title>101 Dothideomycetes genomes: a test case for predicting lifestyles and emergence of pathogens.</title>
        <authorList>
            <person name="Haridas S."/>
            <person name="Albert R."/>
            <person name="Binder M."/>
            <person name="Bloem J."/>
            <person name="Labutti K."/>
            <person name="Salamov A."/>
            <person name="Andreopoulos B."/>
            <person name="Baker S."/>
            <person name="Barry K."/>
            <person name="Bills G."/>
            <person name="Bluhm B."/>
            <person name="Cannon C."/>
            <person name="Castanera R."/>
            <person name="Culley D."/>
            <person name="Daum C."/>
            <person name="Ezra D."/>
            <person name="Gonzalez J."/>
            <person name="Henrissat B."/>
            <person name="Kuo A."/>
            <person name="Liang C."/>
            <person name="Lipzen A."/>
            <person name="Lutzoni F."/>
            <person name="Magnuson J."/>
            <person name="Mondo S."/>
            <person name="Nolan M."/>
            <person name="Ohm R."/>
            <person name="Pangilinan J."/>
            <person name="Park H.-J."/>
            <person name="Ramirez L."/>
            <person name="Alfaro M."/>
            <person name="Sun H."/>
            <person name="Tritt A."/>
            <person name="Yoshinaga Y."/>
            <person name="Zwiers L.-H."/>
            <person name="Turgeon B."/>
            <person name="Goodwin S."/>
            <person name="Spatafora J."/>
            <person name="Crous P."/>
            <person name="Grigoriev I."/>
        </authorList>
    </citation>
    <scope>NUCLEOTIDE SEQUENCE</scope>
    <source>
        <strain evidence="2">CBS 207.26</strain>
    </source>
</reference>
<dbReference type="EMBL" id="ML994611">
    <property type="protein sequence ID" value="KAF2194477.1"/>
    <property type="molecule type" value="Genomic_DNA"/>
</dbReference>
<feature type="compositionally biased region" description="Polar residues" evidence="1">
    <location>
        <begin position="648"/>
        <end position="670"/>
    </location>
</feature>